<evidence type="ECO:0000256" key="3">
    <source>
        <dbReference type="ARBA" id="ARBA00016296"/>
    </source>
</evidence>
<dbReference type="SMART" id="SM00072">
    <property type="entry name" value="GuKc"/>
    <property type="match status" value="1"/>
</dbReference>
<dbReference type="EC" id="2.7.4.8" evidence="2 9"/>
<dbReference type="InterPro" id="IPR020590">
    <property type="entry name" value="Guanylate_kinase_CS"/>
</dbReference>
<dbReference type="InterPro" id="IPR008145">
    <property type="entry name" value="GK/Ca_channel_bsu"/>
</dbReference>
<name>M1LY35_9PROT</name>
<evidence type="ECO:0000256" key="4">
    <source>
        <dbReference type="ARBA" id="ARBA00022679"/>
    </source>
</evidence>
<gene>
    <name evidence="9" type="primary">gmk</name>
    <name evidence="11" type="ORF">ST1E_0578</name>
</gene>
<evidence type="ECO:0000256" key="6">
    <source>
        <dbReference type="ARBA" id="ARBA00022777"/>
    </source>
</evidence>
<dbReference type="InterPro" id="IPR008144">
    <property type="entry name" value="Guanylate_kin-like_dom"/>
</dbReference>
<dbReference type="NCBIfam" id="TIGR03263">
    <property type="entry name" value="guanyl_kin"/>
    <property type="match status" value="1"/>
</dbReference>
<dbReference type="HOGENOM" id="CLU_001715_1_0_4"/>
<dbReference type="Proteomes" id="UP000011658">
    <property type="component" value="Chromosome"/>
</dbReference>
<evidence type="ECO:0000256" key="1">
    <source>
        <dbReference type="ARBA" id="ARBA00005790"/>
    </source>
</evidence>
<keyword evidence="6 9" id="KW-0418">Kinase</keyword>
<comment type="function">
    <text evidence="9">Essential for recycling GMP and indirectly, cGMP.</text>
</comment>
<dbReference type="PANTHER" id="PTHR23117:SF13">
    <property type="entry name" value="GUANYLATE KINASE"/>
    <property type="match status" value="1"/>
</dbReference>
<evidence type="ECO:0000259" key="10">
    <source>
        <dbReference type="PROSITE" id="PS50052"/>
    </source>
</evidence>
<protein>
    <recommendedName>
        <fullName evidence="3 9">Guanylate kinase</fullName>
        <ecNumber evidence="2 9">2.7.4.8</ecNumber>
    </recommendedName>
    <alternativeName>
        <fullName evidence="8 9">GMP kinase</fullName>
    </alternativeName>
</protein>
<dbReference type="PATRIC" id="fig|1208921.3.peg.265"/>
<comment type="similarity">
    <text evidence="1 9">Belongs to the guanylate kinase family.</text>
</comment>
<dbReference type="FunFam" id="3.30.63.10:FF:000002">
    <property type="entry name" value="Guanylate kinase 1"/>
    <property type="match status" value="1"/>
</dbReference>
<dbReference type="InterPro" id="IPR027417">
    <property type="entry name" value="P-loop_NTPase"/>
</dbReference>
<comment type="catalytic activity">
    <reaction evidence="9">
        <text>GMP + ATP = GDP + ADP</text>
        <dbReference type="Rhea" id="RHEA:20780"/>
        <dbReference type="ChEBI" id="CHEBI:30616"/>
        <dbReference type="ChEBI" id="CHEBI:58115"/>
        <dbReference type="ChEBI" id="CHEBI:58189"/>
        <dbReference type="ChEBI" id="CHEBI:456216"/>
        <dbReference type="EC" id="2.7.4.8"/>
    </reaction>
</comment>
<evidence type="ECO:0000256" key="7">
    <source>
        <dbReference type="ARBA" id="ARBA00022840"/>
    </source>
</evidence>
<dbReference type="STRING" id="1208921.ST1E_0578"/>
<dbReference type="KEGG" id="kga:ST1E_0578"/>
<feature type="binding site" evidence="9">
    <location>
        <begin position="28"/>
        <end position="35"/>
    </location>
    <ligand>
        <name>ATP</name>
        <dbReference type="ChEBI" id="CHEBI:30616"/>
    </ligand>
</feature>
<comment type="subcellular location">
    <subcellularLocation>
        <location evidence="9">Cytoplasm</location>
    </subcellularLocation>
</comment>
<dbReference type="InterPro" id="IPR017665">
    <property type="entry name" value="Guanylate_kinase"/>
</dbReference>
<organism evidence="11 12">
    <name type="scientific">Candidatus Kinetoplastidibacterium galati TCC219</name>
    <dbReference type="NCBI Taxonomy" id="1208921"/>
    <lineage>
        <taxon>Bacteria</taxon>
        <taxon>Pseudomonadati</taxon>
        <taxon>Pseudomonadota</taxon>
        <taxon>Betaproteobacteria</taxon>
        <taxon>Candidatus Kinetoplastidibacterium</taxon>
    </lineage>
</organism>
<keyword evidence="4 9" id="KW-0808">Transferase</keyword>
<dbReference type="GO" id="GO:0005829">
    <property type="term" value="C:cytosol"/>
    <property type="evidence" value="ECO:0007669"/>
    <property type="project" value="TreeGrafter"/>
</dbReference>
<evidence type="ECO:0000256" key="2">
    <source>
        <dbReference type="ARBA" id="ARBA00012961"/>
    </source>
</evidence>
<keyword evidence="5 9" id="KW-0547">Nucleotide-binding</keyword>
<keyword evidence="12" id="KW-1185">Reference proteome</keyword>
<evidence type="ECO:0000256" key="9">
    <source>
        <dbReference type="HAMAP-Rule" id="MF_00328"/>
    </source>
</evidence>
<evidence type="ECO:0000256" key="5">
    <source>
        <dbReference type="ARBA" id="ARBA00022741"/>
    </source>
</evidence>
<dbReference type="GO" id="GO:0004385">
    <property type="term" value="F:GMP kinase activity"/>
    <property type="evidence" value="ECO:0007669"/>
    <property type="project" value="UniProtKB-UniRule"/>
</dbReference>
<dbReference type="PROSITE" id="PS50052">
    <property type="entry name" value="GUANYLATE_KINASE_2"/>
    <property type="match status" value="1"/>
</dbReference>
<dbReference type="eggNOG" id="COG0194">
    <property type="taxonomic scope" value="Bacteria"/>
</dbReference>
<dbReference type="Pfam" id="PF00625">
    <property type="entry name" value="Guanylate_kin"/>
    <property type="match status" value="1"/>
</dbReference>
<dbReference type="AlphaFoldDB" id="M1LY35"/>
<sequence>MEAKTQINKDYRIKLIYMSNNNLFIVTAPSGSGKSSLIKALLKDNKSISLSVSYTTRKPRVGERNGVDYYFVTIEDFLKMRNNNEFVEWAEVHNNFYGTHKSFVNNRDVKNNDIVVEIDFQGSDQIKNYYPDAIRIFILPPSIEELRNRLILRALDSMEVIERRLSVAKSEIMHAKDYDYVIINSDFNLALSEINYIIKSTKLRFQYQYLKNKNLFNKLGIAY</sequence>
<dbReference type="EMBL" id="CP003806">
    <property type="protein sequence ID" value="AGF48986.1"/>
    <property type="molecule type" value="Genomic_DNA"/>
</dbReference>
<dbReference type="Gene3D" id="3.40.50.300">
    <property type="entry name" value="P-loop containing nucleotide triphosphate hydrolases"/>
    <property type="match status" value="1"/>
</dbReference>
<evidence type="ECO:0000313" key="12">
    <source>
        <dbReference type="Proteomes" id="UP000011658"/>
    </source>
</evidence>
<dbReference type="Gene3D" id="3.30.63.10">
    <property type="entry name" value="Guanylate Kinase phosphate binding domain"/>
    <property type="match status" value="1"/>
</dbReference>
<feature type="domain" description="Guanylate kinase-like" evidence="10">
    <location>
        <begin position="21"/>
        <end position="199"/>
    </location>
</feature>
<keyword evidence="9" id="KW-0963">Cytoplasm</keyword>
<evidence type="ECO:0000256" key="8">
    <source>
        <dbReference type="ARBA" id="ARBA00030128"/>
    </source>
</evidence>
<accession>M1LY35</accession>
<dbReference type="PROSITE" id="PS00856">
    <property type="entry name" value="GUANYLATE_KINASE_1"/>
    <property type="match status" value="1"/>
</dbReference>
<evidence type="ECO:0000313" key="11">
    <source>
        <dbReference type="EMBL" id="AGF48986.1"/>
    </source>
</evidence>
<dbReference type="PANTHER" id="PTHR23117">
    <property type="entry name" value="GUANYLATE KINASE-RELATED"/>
    <property type="match status" value="1"/>
</dbReference>
<reference evidence="11 12" key="1">
    <citation type="journal article" date="2013" name="Genome Biol. Evol.">
        <title>Genome evolution and phylogenomic analysis of candidatus kinetoplastibacterium, the betaproteobacterial endosymbionts of strigomonas and angomonas.</title>
        <authorList>
            <person name="Alves J.M."/>
            <person name="Serrano M.G."/>
            <person name="Maia da Silva F."/>
            <person name="Voegtly L.J."/>
            <person name="Matveyev A.V."/>
            <person name="Teixeira M.M."/>
            <person name="Camargo E.P."/>
            <person name="Buck G.A."/>
        </authorList>
    </citation>
    <scope>NUCLEOTIDE SEQUENCE [LARGE SCALE GENOMIC DNA]</scope>
    <source>
        <strain evidence="11 12">TCC219</strain>
    </source>
</reference>
<dbReference type="SUPFAM" id="SSF52540">
    <property type="entry name" value="P-loop containing nucleoside triphosphate hydrolases"/>
    <property type="match status" value="1"/>
</dbReference>
<keyword evidence="7 9" id="KW-0067">ATP-binding</keyword>
<dbReference type="CDD" id="cd00071">
    <property type="entry name" value="GMPK"/>
    <property type="match status" value="1"/>
</dbReference>
<dbReference type="HAMAP" id="MF_00328">
    <property type="entry name" value="Guanylate_kinase"/>
    <property type="match status" value="1"/>
</dbReference>
<dbReference type="GO" id="GO:0005524">
    <property type="term" value="F:ATP binding"/>
    <property type="evidence" value="ECO:0007669"/>
    <property type="project" value="UniProtKB-UniRule"/>
</dbReference>
<proteinExistence type="inferred from homology"/>